<organism evidence="2 3">
    <name type="scientific">Chiayiivirga flava</name>
    <dbReference type="NCBI Taxonomy" id="659595"/>
    <lineage>
        <taxon>Bacteria</taxon>
        <taxon>Pseudomonadati</taxon>
        <taxon>Pseudomonadota</taxon>
        <taxon>Gammaproteobacteria</taxon>
        <taxon>Lysobacterales</taxon>
        <taxon>Lysobacteraceae</taxon>
        <taxon>Chiayiivirga</taxon>
    </lineage>
</organism>
<evidence type="ECO:0000313" key="2">
    <source>
        <dbReference type="EMBL" id="MBB5206530.1"/>
    </source>
</evidence>
<name>A0A7W8D220_9GAMM</name>
<dbReference type="Gene3D" id="3.30.300.30">
    <property type="match status" value="1"/>
</dbReference>
<sequence length="508" mass="52817">MTASSAVLAALRAHAVRSPHATALVGDDETIDYATLWQRVELLAAWLRQRGVSRAGLWGDNGIGWIVSDLAAWHAGIALVPLPAFFSSTQLAHVMERTALRHVIACGDRNGPATPIDAVASPLAGIRLDRIRVADTAVPLPPDVSKITFTSGTTGAPKGVCLTTSMLDAVAGALAARIHAAPGMADALHAHFALLPLATLLENVAGVYAPILLGKRVVVRAGAGIGLHGSSSLDVPTLLRALHAAQPGSLIVLPQILRALVLAAEQGHAPPASLRFVAVGGAATPVSLLLRARALGIPVFEGYGLSECASVVALNAPSADRVGSVGRVLDHVRVRIDDGTILVAGNVFPGYLGQGHATQDGWLDTGDLGHIDADGFLHVTGRRRNVIISSYGRNVSPEWVEAELALCPTIAQAMVIGEAQPSLGAIVVPAAGATHDAVRRDIATANIRLPDYARIAHIAFADMPFTTDNHALTDNGRLRRDVIAARHAAQIDALYASPPAVPATGVLR</sequence>
<dbReference type="PANTHER" id="PTHR43201:SF32">
    <property type="entry name" value="2-SUCCINYLBENZOATE--COA LIGASE, CHLOROPLASTIC_PEROXISOMAL"/>
    <property type="match status" value="1"/>
</dbReference>
<protein>
    <submittedName>
        <fullName evidence="2">Long-subunit acyl-CoA synthetase (AMP-forming)</fullName>
    </submittedName>
</protein>
<dbReference type="InterPro" id="IPR042099">
    <property type="entry name" value="ANL_N_sf"/>
</dbReference>
<dbReference type="SUPFAM" id="SSF56801">
    <property type="entry name" value="Acetyl-CoA synthetase-like"/>
    <property type="match status" value="1"/>
</dbReference>
<dbReference type="GO" id="GO:0006631">
    <property type="term" value="P:fatty acid metabolic process"/>
    <property type="evidence" value="ECO:0007669"/>
    <property type="project" value="TreeGrafter"/>
</dbReference>
<dbReference type="AlphaFoldDB" id="A0A7W8D220"/>
<dbReference type="InterPro" id="IPR000873">
    <property type="entry name" value="AMP-dep_synth/lig_dom"/>
</dbReference>
<accession>A0A7W8D220</accession>
<reference evidence="2 3" key="1">
    <citation type="submission" date="2020-08" db="EMBL/GenBank/DDBJ databases">
        <title>Genomic Encyclopedia of Type Strains, Phase IV (KMG-IV): sequencing the most valuable type-strain genomes for metagenomic binning, comparative biology and taxonomic classification.</title>
        <authorList>
            <person name="Goeker M."/>
        </authorList>
    </citation>
    <scope>NUCLEOTIDE SEQUENCE [LARGE SCALE GENOMIC DNA]</scope>
    <source>
        <strain evidence="2 3">DSM 24163</strain>
    </source>
</reference>
<keyword evidence="3" id="KW-1185">Reference proteome</keyword>
<dbReference type="GO" id="GO:0031956">
    <property type="term" value="F:medium-chain fatty acid-CoA ligase activity"/>
    <property type="evidence" value="ECO:0007669"/>
    <property type="project" value="TreeGrafter"/>
</dbReference>
<dbReference type="EMBL" id="JACHHP010000001">
    <property type="protein sequence ID" value="MBB5206530.1"/>
    <property type="molecule type" value="Genomic_DNA"/>
</dbReference>
<dbReference type="InterPro" id="IPR045851">
    <property type="entry name" value="AMP-bd_C_sf"/>
</dbReference>
<feature type="domain" description="AMP-dependent synthetase/ligase" evidence="1">
    <location>
        <begin position="12"/>
        <end position="338"/>
    </location>
</feature>
<evidence type="ECO:0000313" key="3">
    <source>
        <dbReference type="Proteomes" id="UP000521199"/>
    </source>
</evidence>
<dbReference type="PROSITE" id="PS00455">
    <property type="entry name" value="AMP_BINDING"/>
    <property type="match status" value="1"/>
</dbReference>
<gene>
    <name evidence="2" type="ORF">HNQ52_000046</name>
</gene>
<dbReference type="PANTHER" id="PTHR43201">
    <property type="entry name" value="ACYL-COA SYNTHETASE"/>
    <property type="match status" value="1"/>
</dbReference>
<dbReference type="Pfam" id="PF00501">
    <property type="entry name" value="AMP-binding"/>
    <property type="match status" value="1"/>
</dbReference>
<evidence type="ECO:0000259" key="1">
    <source>
        <dbReference type="Pfam" id="PF00501"/>
    </source>
</evidence>
<dbReference type="Gene3D" id="3.40.50.12780">
    <property type="entry name" value="N-terminal domain of ligase-like"/>
    <property type="match status" value="1"/>
</dbReference>
<dbReference type="InterPro" id="IPR020845">
    <property type="entry name" value="AMP-binding_CS"/>
</dbReference>
<comment type="caution">
    <text evidence="2">The sequence shown here is derived from an EMBL/GenBank/DDBJ whole genome shotgun (WGS) entry which is preliminary data.</text>
</comment>
<dbReference type="RefSeq" id="WP_183958601.1">
    <property type="nucleotide sequence ID" value="NZ_JACHHP010000001.1"/>
</dbReference>
<dbReference type="Pfam" id="PF23562">
    <property type="entry name" value="AMP-binding_C_3"/>
    <property type="match status" value="1"/>
</dbReference>
<proteinExistence type="predicted"/>
<dbReference type="Proteomes" id="UP000521199">
    <property type="component" value="Unassembled WGS sequence"/>
</dbReference>